<dbReference type="EMBL" id="JAPMSZ010000009">
    <property type="protein sequence ID" value="KAJ5091982.1"/>
    <property type="molecule type" value="Genomic_DNA"/>
</dbReference>
<evidence type="ECO:0000313" key="5">
    <source>
        <dbReference type="Proteomes" id="UP001141434"/>
    </source>
</evidence>
<gene>
    <name evidence="4" type="ORF">NUU61_006852</name>
</gene>
<dbReference type="PRINTS" id="PR00081">
    <property type="entry name" value="GDHRDH"/>
</dbReference>
<dbReference type="GeneID" id="81396548"/>
<protein>
    <recommendedName>
        <fullName evidence="3">Ketoreductase domain-containing protein</fullName>
    </recommendedName>
</protein>
<dbReference type="OrthoDB" id="5371740at2759"/>
<accession>A0A9W9K4N3</accession>
<dbReference type="RefSeq" id="XP_056510179.1">
    <property type="nucleotide sequence ID" value="XM_056657379.1"/>
</dbReference>
<evidence type="ECO:0000256" key="1">
    <source>
        <dbReference type="ARBA" id="ARBA00006484"/>
    </source>
</evidence>
<feature type="domain" description="Ketoreductase" evidence="3">
    <location>
        <begin position="17"/>
        <end position="221"/>
    </location>
</feature>
<reference evidence="4" key="2">
    <citation type="journal article" date="2023" name="IMA Fungus">
        <title>Comparative genomic study of the Penicillium genus elucidates a diverse pangenome and 15 lateral gene transfer events.</title>
        <authorList>
            <person name="Petersen C."/>
            <person name="Sorensen T."/>
            <person name="Nielsen M.R."/>
            <person name="Sondergaard T.E."/>
            <person name="Sorensen J.L."/>
            <person name="Fitzpatrick D.A."/>
            <person name="Frisvad J.C."/>
            <person name="Nielsen K.L."/>
        </authorList>
    </citation>
    <scope>NUCLEOTIDE SEQUENCE</scope>
    <source>
        <strain evidence="4">IBT 34128</strain>
    </source>
</reference>
<evidence type="ECO:0000313" key="4">
    <source>
        <dbReference type="EMBL" id="KAJ5091982.1"/>
    </source>
</evidence>
<dbReference type="AlphaFoldDB" id="A0A9W9K4N3"/>
<dbReference type="Gene3D" id="3.40.50.720">
    <property type="entry name" value="NAD(P)-binding Rossmann-like Domain"/>
    <property type="match status" value="1"/>
</dbReference>
<reference evidence="4" key="1">
    <citation type="submission" date="2022-11" db="EMBL/GenBank/DDBJ databases">
        <authorList>
            <person name="Petersen C."/>
        </authorList>
    </citation>
    <scope>NUCLEOTIDE SEQUENCE</scope>
    <source>
        <strain evidence="4">IBT 34128</strain>
    </source>
</reference>
<dbReference type="PANTHER" id="PTHR43180">
    <property type="entry name" value="3-OXOACYL-(ACYL-CARRIER-PROTEIN) REDUCTASE (AFU_ORTHOLOGUE AFUA_6G11210)"/>
    <property type="match status" value="1"/>
</dbReference>
<proteinExistence type="inferred from homology"/>
<dbReference type="SMART" id="SM00822">
    <property type="entry name" value="PKS_KR"/>
    <property type="match status" value="1"/>
</dbReference>
<dbReference type="PANTHER" id="PTHR43180:SF66">
    <property type="entry name" value="SHORT-CHAIN DEHYDROGENASE_REDUCTASE FAMILY PROTEIN"/>
    <property type="match status" value="1"/>
</dbReference>
<dbReference type="Proteomes" id="UP001141434">
    <property type="component" value="Unassembled WGS sequence"/>
</dbReference>
<comment type="similarity">
    <text evidence="1">Belongs to the short-chain dehydrogenases/reductases (SDR) family.</text>
</comment>
<evidence type="ECO:0000259" key="3">
    <source>
        <dbReference type="SMART" id="SM00822"/>
    </source>
</evidence>
<keyword evidence="5" id="KW-1185">Reference proteome</keyword>
<keyword evidence="2" id="KW-0560">Oxidoreductase</keyword>
<dbReference type="Pfam" id="PF00106">
    <property type="entry name" value="adh_short"/>
    <property type="match status" value="1"/>
</dbReference>
<dbReference type="InterPro" id="IPR036291">
    <property type="entry name" value="NAD(P)-bd_dom_sf"/>
</dbReference>
<dbReference type="SUPFAM" id="SSF51735">
    <property type="entry name" value="NAD(P)-binding Rossmann-fold domains"/>
    <property type="match status" value="1"/>
</dbReference>
<dbReference type="InterPro" id="IPR002347">
    <property type="entry name" value="SDR_fam"/>
</dbReference>
<dbReference type="GO" id="GO:0016491">
    <property type="term" value="F:oxidoreductase activity"/>
    <property type="evidence" value="ECO:0007669"/>
    <property type="project" value="UniProtKB-KW"/>
</dbReference>
<comment type="caution">
    <text evidence="4">The sequence shown here is derived from an EMBL/GenBank/DDBJ whole genome shotgun (WGS) entry which is preliminary data.</text>
</comment>
<organism evidence="4 5">
    <name type="scientific">Penicillium alfredii</name>
    <dbReference type="NCBI Taxonomy" id="1506179"/>
    <lineage>
        <taxon>Eukaryota</taxon>
        <taxon>Fungi</taxon>
        <taxon>Dikarya</taxon>
        <taxon>Ascomycota</taxon>
        <taxon>Pezizomycotina</taxon>
        <taxon>Eurotiomycetes</taxon>
        <taxon>Eurotiomycetidae</taxon>
        <taxon>Eurotiales</taxon>
        <taxon>Aspergillaceae</taxon>
        <taxon>Penicillium</taxon>
    </lineage>
</organism>
<sequence length="312" mass="33786">MAQVQLDPSLLQQCTNKTVLITGAARGIGAATAALFNSHGANVVLADLDRFRDTAESLINTQMNHPERAIFVPGNIVDWAELTQCFKTTVTKFGGIHIVVANAGIMESQPVLDLDSVDENSDLRENAEAERVIDVNLKGTLNNIIEQALRLALHYMKQHPDAQQSLKSILLVGSTSSYFGGTGVTAYIASKHGVLGLLRASQSAAREHSVRVNAIAPFLTPTHITAGFAQRWDEAGLEKNTPEKVADAIALVALDKTRRGNCVMVAGKYLRELESTRSKLLPTWLGEDVAEFMGRAMQFLTSIGGYVLPGKY</sequence>
<name>A0A9W9K4N3_9EURO</name>
<evidence type="ECO:0000256" key="2">
    <source>
        <dbReference type="ARBA" id="ARBA00023002"/>
    </source>
</evidence>
<dbReference type="InterPro" id="IPR057326">
    <property type="entry name" value="KR_dom"/>
</dbReference>